<comment type="subcellular location">
    <subcellularLocation>
        <location evidence="2 8">Cell outer membrane</location>
        <topology evidence="2 8">Lipid-anchor</topology>
    </subcellularLocation>
</comment>
<reference evidence="9" key="1">
    <citation type="submission" date="2019-10" db="EMBL/GenBank/DDBJ databases">
        <title>Whole genome sequencing of Borrelia miyamotoi strains isolated in Europe.</title>
        <authorList>
            <person name="Sprong H."/>
            <person name="Azagi T."/>
            <person name="Kuleshov K.V."/>
            <person name="Platonov A.E."/>
            <person name="Hoornstra D."/>
            <person name="Hovius J.W."/>
        </authorList>
    </citation>
    <scope>NUCLEOTIDE SEQUENCE</scope>
    <source>
        <strain evidence="9">NL-IR-2</strain>
        <plasmid evidence="9">unnamed</plasmid>
    </source>
</reference>
<evidence type="ECO:0000256" key="1">
    <source>
        <dbReference type="ARBA" id="ARBA00003932"/>
    </source>
</evidence>
<dbReference type="SUPFAM" id="SSF74748">
    <property type="entry name" value="Variable surface antigen VlsE"/>
    <property type="match status" value="1"/>
</dbReference>
<keyword evidence="7 8" id="KW-0449">Lipoprotein</keyword>
<dbReference type="GO" id="GO:0009279">
    <property type="term" value="C:cell outer membrane"/>
    <property type="evidence" value="ECO:0007669"/>
    <property type="project" value="UniProtKB-SubCell"/>
</dbReference>
<evidence type="ECO:0000256" key="4">
    <source>
        <dbReference type="ARBA" id="ARBA00023136"/>
    </source>
</evidence>
<dbReference type="EMBL" id="CP044634">
    <property type="protein sequence ID" value="QFP42489.1"/>
    <property type="molecule type" value="Genomic_DNA"/>
</dbReference>
<keyword evidence="3 8" id="KW-0732">Signal</keyword>
<sequence>MSKRKKVSAIIMTLFLIIGCNNGGGEDPQKVFLTSIANLGKGFLDVFVTFGDMVTGAFGIKAETKKSDVGKYFTDIEKTMISVKEKLQAEVAKNGNYLKIKEVVDKFITETLDKIAEGAKKAASGATTDAAIGNAVHNQDAVAADATSINALVRGIGEIVGVVLKKG</sequence>
<keyword evidence="4 8" id="KW-0472">Membrane</keyword>
<evidence type="ECO:0000256" key="8">
    <source>
        <dbReference type="RuleBase" id="RU363105"/>
    </source>
</evidence>
<evidence type="ECO:0000256" key="6">
    <source>
        <dbReference type="ARBA" id="ARBA00023237"/>
    </source>
</evidence>
<name>A0A5P8AR97_9SPIR</name>
<feature type="non-terminal residue" evidence="9">
    <location>
        <position position="167"/>
    </location>
</feature>
<organism evidence="9">
    <name type="scientific">Borrelia miyamotoi</name>
    <dbReference type="NCBI Taxonomy" id="47466"/>
    <lineage>
        <taxon>Bacteria</taxon>
        <taxon>Pseudomonadati</taxon>
        <taxon>Spirochaetota</taxon>
        <taxon>Spirochaetia</taxon>
        <taxon>Spirochaetales</taxon>
        <taxon>Borreliaceae</taxon>
        <taxon>Borrelia</taxon>
    </lineage>
</organism>
<dbReference type="Pfam" id="PF00921">
    <property type="entry name" value="Lipoprotein_2"/>
    <property type="match status" value="1"/>
</dbReference>
<evidence type="ECO:0000256" key="2">
    <source>
        <dbReference type="ARBA" id="ARBA00004459"/>
    </source>
</evidence>
<feature type="signal peptide" evidence="8">
    <location>
        <begin position="1"/>
        <end position="23"/>
    </location>
</feature>
<dbReference type="PROSITE" id="PS51257">
    <property type="entry name" value="PROKAR_LIPOPROTEIN"/>
    <property type="match status" value="1"/>
</dbReference>
<protein>
    <recommendedName>
        <fullName evidence="8">Variable large protein</fullName>
    </recommendedName>
</protein>
<evidence type="ECO:0000313" key="9">
    <source>
        <dbReference type="EMBL" id="QFP42489.1"/>
    </source>
</evidence>
<dbReference type="AlphaFoldDB" id="A0A5P8AR97"/>
<keyword evidence="6 8" id="KW-0998">Cell outer membrane</keyword>
<proteinExistence type="predicted"/>
<gene>
    <name evidence="9" type="ORF">F9Y90_05140</name>
</gene>
<geneLocation type="plasmid" evidence="9">
    <name>unnamed</name>
</geneLocation>
<evidence type="ECO:0000256" key="3">
    <source>
        <dbReference type="ARBA" id="ARBA00022729"/>
    </source>
</evidence>
<dbReference type="InterPro" id="IPR000680">
    <property type="entry name" value="Borrelia_lipo"/>
</dbReference>
<comment type="function">
    <text evidence="1 8">The Vlp and Vsp proteins are antigenically distinct proteins, only one vlp or vsp gene is transcriptionally active at any one time. Switching between these genes is a mechanism of host immune response evasion.</text>
</comment>
<feature type="chain" id="PRO_5024468491" description="Variable large protein" evidence="8">
    <location>
        <begin position="24"/>
        <end position="167"/>
    </location>
</feature>
<keyword evidence="9" id="KW-0614">Plasmid</keyword>
<dbReference type="RefSeq" id="WP_172966339.1">
    <property type="nucleotide sequence ID" value="NZ_CP044634.1"/>
</dbReference>
<evidence type="ECO:0000256" key="5">
    <source>
        <dbReference type="ARBA" id="ARBA00023139"/>
    </source>
</evidence>
<evidence type="ECO:0000256" key="7">
    <source>
        <dbReference type="ARBA" id="ARBA00023288"/>
    </source>
</evidence>
<accession>A0A5P8AR97</accession>
<keyword evidence="5 8" id="KW-0564">Palmitate</keyword>